<accession>A0A1T5D0H2</accession>
<dbReference type="GO" id="GO:0006508">
    <property type="term" value="P:proteolysis"/>
    <property type="evidence" value="ECO:0007669"/>
    <property type="project" value="UniProtKB-KW"/>
</dbReference>
<evidence type="ECO:0000256" key="1">
    <source>
        <dbReference type="ARBA" id="ARBA00008542"/>
    </source>
</evidence>
<keyword evidence="3" id="KW-0378">Hydrolase</keyword>
<dbReference type="InterPro" id="IPR029062">
    <property type="entry name" value="Class_I_gatase-like"/>
</dbReference>
<dbReference type="GO" id="GO:0008233">
    <property type="term" value="F:peptidase activity"/>
    <property type="evidence" value="ECO:0007669"/>
    <property type="project" value="UniProtKB-KW"/>
</dbReference>
<dbReference type="InterPro" id="IPR002818">
    <property type="entry name" value="DJ-1/PfpI"/>
</dbReference>
<dbReference type="Pfam" id="PF01965">
    <property type="entry name" value="DJ-1_PfpI"/>
    <property type="match status" value="1"/>
</dbReference>
<protein>
    <submittedName>
        <fullName evidence="3">Protease I</fullName>
    </submittedName>
</protein>
<dbReference type="Proteomes" id="UP000191112">
    <property type="component" value="Unassembled WGS sequence"/>
</dbReference>
<dbReference type="InterPro" id="IPR006286">
    <property type="entry name" value="C56_PfpI-like"/>
</dbReference>
<dbReference type="Gene3D" id="3.40.50.880">
    <property type="match status" value="1"/>
</dbReference>
<dbReference type="PANTHER" id="PTHR42733">
    <property type="entry name" value="DJ-1 PROTEIN"/>
    <property type="match status" value="1"/>
</dbReference>
<gene>
    <name evidence="3" type="ORF">SAMN05660477_00488</name>
</gene>
<evidence type="ECO:0000313" key="3">
    <source>
        <dbReference type="EMBL" id="SKB64980.1"/>
    </source>
</evidence>
<feature type="domain" description="DJ-1/PfpI" evidence="2">
    <location>
        <begin position="21"/>
        <end position="188"/>
    </location>
</feature>
<dbReference type="EMBL" id="FUYZ01000001">
    <property type="protein sequence ID" value="SKB64980.1"/>
    <property type="molecule type" value="Genomic_DNA"/>
</dbReference>
<name>A0A1T5D0H2_9FLAO</name>
<keyword evidence="4" id="KW-1185">Reference proteome</keyword>
<dbReference type="CDD" id="cd03134">
    <property type="entry name" value="GATase1_PfpI_like"/>
    <property type="match status" value="1"/>
</dbReference>
<comment type="similarity">
    <text evidence="1">Belongs to the peptidase C56 family.</text>
</comment>
<organism evidence="3 4">
    <name type="scientific">Soonwooa buanensis</name>
    <dbReference type="NCBI Taxonomy" id="619805"/>
    <lineage>
        <taxon>Bacteria</taxon>
        <taxon>Pseudomonadati</taxon>
        <taxon>Bacteroidota</taxon>
        <taxon>Flavobacteriia</taxon>
        <taxon>Flavobacteriales</taxon>
        <taxon>Weeksellaceae</taxon>
        <taxon>Chryseobacterium group</taxon>
        <taxon>Soonwooa</taxon>
    </lineage>
</organism>
<dbReference type="SUPFAM" id="SSF52317">
    <property type="entry name" value="Class I glutamine amidotransferase-like"/>
    <property type="match status" value="1"/>
</dbReference>
<dbReference type="PROSITE" id="PS51276">
    <property type="entry name" value="PEPTIDASE_C56_PFPI"/>
    <property type="match status" value="1"/>
</dbReference>
<dbReference type="NCBIfam" id="TIGR01382">
    <property type="entry name" value="PfpI"/>
    <property type="match status" value="1"/>
</dbReference>
<dbReference type="AlphaFoldDB" id="A0A1T5D0H2"/>
<dbReference type="STRING" id="619805.SAMN05660477_00488"/>
<keyword evidence="3" id="KW-0645">Protease</keyword>
<evidence type="ECO:0000259" key="2">
    <source>
        <dbReference type="Pfam" id="PF01965"/>
    </source>
</evidence>
<dbReference type="PANTHER" id="PTHR42733:SF12">
    <property type="entry name" value="PROTEINASE"/>
    <property type="match status" value="1"/>
</dbReference>
<proteinExistence type="inferred from homology"/>
<reference evidence="3 4" key="1">
    <citation type="submission" date="2017-02" db="EMBL/GenBank/DDBJ databases">
        <authorList>
            <person name="Peterson S.W."/>
        </authorList>
    </citation>
    <scope>NUCLEOTIDE SEQUENCE [LARGE SCALE GENOMIC DNA]</scope>
    <source>
        <strain evidence="3 4">DSM 22323</strain>
    </source>
</reference>
<evidence type="ECO:0000313" key="4">
    <source>
        <dbReference type="Proteomes" id="UP000191112"/>
    </source>
</evidence>
<sequence>MELNFLIYIFITPNNYIMSQKIAILATHGFEESELKSPKEHLEKQGWTAHIISPEAGTIKAWAEKDWGKEYSVDKTLDEVDASEYDALVLPGGVINPDQLRTNEKAISFVQDFFRQHKPVAAICHGPQVLISAGAVNGRKMTSVKSVSIDLKNAGAIWEDSEVVTDSGLVTSRTPKDLPAFNDKIVEEIKEGRHGNQYI</sequence>